<dbReference type="EMBL" id="JACMSE010000001">
    <property type="protein sequence ID" value="MBC2888128.1"/>
    <property type="molecule type" value="Genomic_DNA"/>
</dbReference>
<dbReference type="PRINTS" id="PR00413">
    <property type="entry name" value="HADHALOGNASE"/>
</dbReference>
<comment type="caution">
    <text evidence="1">The sequence shown here is derived from an EMBL/GenBank/DDBJ whole genome shotgun (WGS) entry which is preliminary data.</text>
</comment>
<dbReference type="Gene3D" id="1.10.150.240">
    <property type="entry name" value="Putative phosphatase, domain 2"/>
    <property type="match status" value="1"/>
</dbReference>
<dbReference type="Gene3D" id="3.40.50.1000">
    <property type="entry name" value="HAD superfamily/HAD-like"/>
    <property type="match status" value="1"/>
</dbReference>
<dbReference type="Pfam" id="PF00702">
    <property type="entry name" value="Hydrolase"/>
    <property type="match status" value="1"/>
</dbReference>
<dbReference type="PANTHER" id="PTHR43434">
    <property type="entry name" value="PHOSPHOGLYCOLATE PHOSPHATASE"/>
    <property type="match status" value="1"/>
</dbReference>
<dbReference type="Proteomes" id="UP000587396">
    <property type="component" value="Unassembled WGS sequence"/>
</dbReference>
<proteinExistence type="predicted"/>
<dbReference type="InterPro" id="IPR023198">
    <property type="entry name" value="PGP-like_dom2"/>
</dbReference>
<dbReference type="RefSeq" id="WP_185904109.1">
    <property type="nucleotide sequence ID" value="NZ_JACMSE010000001.1"/>
</dbReference>
<dbReference type="SUPFAM" id="SSF56784">
    <property type="entry name" value="HAD-like"/>
    <property type="match status" value="1"/>
</dbReference>
<reference evidence="1 2" key="1">
    <citation type="submission" date="2020-08" db="EMBL/GenBank/DDBJ databases">
        <authorList>
            <person name="Liu C."/>
            <person name="Sun Q."/>
        </authorList>
    </citation>
    <scope>NUCLEOTIDE SEQUENCE [LARGE SCALE GENOMIC DNA]</scope>
    <source>
        <strain evidence="1 2">N22</strain>
    </source>
</reference>
<evidence type="ECO:0000313" key="2">
    <source>
        <dbReference type="Proteomes" id="UP000587396"/>
    </source>
</evidence>
<dbReference type="GO" id="GO:0008967">
    <property type="term" value="F:phosphoglycolate phosphatase activity"/>
    <property type="evidence" value="ECO:0007669"/>
    <property type="project" value="TreeGrafter"/>
</dbReference>
<protein>
    <submittedName>
        <fullName evidence="1">HAD family phosphatase</fullName>
    </submittedName>
</protein>
<dbReference type="GO" id="GO:0005829">
    <property type="term" value="C:cytosol"/>
    <property type="evidence" value="ECO:0007669"/>
    <property type="project" value="TreeGrafter"/>
</dbReference>
<dbReference type="AlphaFoldDB" id="A0A842JDR5"/>
<dbReference type="SFLD" id="SFLDS00003">
    <property type="entry name" value="Haloacid_Dehalogenase"/>
    <property type="match status" value="1"/>
</dbReference>
<dbReference type="InterPro" id="IPR050155">
    <property type="entry name" value="HAD-like_hydrolase_sf"/>
</dbReference>
<keyword evidence="2" id="KW-1185">Reference proteome</keyword>
<dbReference type="GO" id="GO:0006281">
    <property type="term" value="P:DNA repair"/>
    <property type="evidence" value="ECO:0007669"/>
    <property type="project" value="TreeGrafter"/>
</dbReference>
<accession>A0A842JDR5</accession>
<organism evidence="1 2">
    <name type="scientific">Gordonibacter massiliensis</name>
    <name type="common">ex Traore et al. 2017</name>
    <dbReference type="NCBI Taxonomy" id="1841863"/>
    <lineage>
        <taxon>Bacteria</taxon>
        <taxon>Bacillati</taxon>
        <taxon>Actinomycetota</taxon>
        <taxon>Coriobacteriia</taxon>
        <taxon>Eggerthellales</taxon>
        <taxon>Eggerthellaceae</taxon>
        <taxon>Gordonibacter</taxon>
    </lineage>
</organism>
<dbReference type="InterPro" id="IPR036412">
    <property type="entry name" value="HAD-like_sf"/>
</dbReference>
<gene>
    <name evidence="1" type="ORF">H7313_02010</name>
</gene>
<dbReference type="InterPro" id="IPR023214">
    <property type="entry name" value="HAD_sf"/>
</dbReference>
<sequence>METSRIGVVFDCDGTLLDSMGVWREVEGELARRAGVTLTAADVDELTTLTIPECGAFFHERYGLGDSSEAVVRTIDELMLDFYRTRAEARPGALTFARQLAERGVRMSVASSSPLPYLQAGLARCGFAPYLDAIVSVDDVGKSKREPAVYDRAREAMGTPLATTWGVEDSVYAVHTLRKAGYRTLGIYDCDISGTPEQLEAAADRFVASFEELDANTFLSWN</sequence>
<dbReference type="InterPro" id="IPR006439">
    <property type="entry name" value="HAD-SF_hydro_IA"/>
</dbReference>
<evidence type="ECO:0000313" key="1">
    <source>
        <dbReference type="EMBL" id="MBC2888128.1"/>
    </source>
</evidence>
<name>A0A842JDR5_9ACTN</name>
<dbReference type="SFLD" id="SFLDG01129">
    <property type="entry name" value="C1.5:_HAD__Beta-PGM__Phosphata"/>
    <property type="match status" value="1"/>
</dbReference>
<dbReference type="PANTHER" id="PTHR43434:SF1">
    <property type="entry name" value="PHOSPHOGLYCOLATE PHOSPHATASE"/>
    <property type="match status" value="1"/>
</dbReference>